<keyword evidence="1" id="KW-0732">Signal</keyword>
<dbReference type="PROSITE" id="PS51257">
    <property type="entry name" value="PROKAR_LIPOPROTEIN"/>
    <property type="match status" value="1"/>
</dbReference>
<keyword evidence="3" id="KW-1185">Reference proteome</keyword>
<evidence type="ECO:0008006" key="4">
    <source>
        <dbReference type="Google" id="ProtNLM"/>
    </source>
</evidence>
<evidence type="ECO:0000313" key="2">
    <source>
        <dbReference type="EMBL" id="KDR51332.1"/>
    </source>
</evidence>
<protein>
    <recommendedName>
        <fullName evidence="4">Lipoprotein</fullName>
    </recommendedName>
</protein>
<feature type="signal peptide" evidence="1">
    <location>
        <begin position="1"/>
        <end position="31"/>
    </location>
</feature>
<sequence length="188" mass="21705">MSKKIFLVNCAKSIFALVTVVMVSMAFSACSSDNKDDEPQLKQNALIINGREVAVKEVVCYTDDECIYKIKVFFDNDRMEELRFLLNEKVFFNKVIDLSKKEDTPKYWEVMYDDQAGNRKIDTWSKPDNKYNEGEERYPVFQKGSLFVVKKSDNSIHIKLEGKVDGTDKGAVYDLGFLYEGEMKVVKE</sequence>
<accession>A0A069QF75</accession>
<dbReference type="RefSeq" id="WP_033404138.1">
    <property type="nucleotide sequence ID" value="NZ_KB899212.1"/>
</dbReference>
<feature type="chain" id="PRO_5001668441" description="Lipoprotein" evidence="1">
    <location>
        <begin position="32"/>
        <end position="188"/>
    </location>
</feature>
<gene>
    <name evidence="2" type="ORF">HMPREF1991_02628</name>
</gene>
<name>A0A069QF75_HOYLO</name>
<dbReference type="PATRIC" id="fig|1122985.7.peg.2720"/>
<dbReference type="Proteomes" id="UP000027442">
    <property type="component" value="Unassembled WGS sequence"/>
</dbReference>
<dbReference type="HOGENOM" id="CLU_120947_0_0_10"/>
<comment type="caution">
    <text evidence="2">The sequence shown here is derived from an EMBL/GenBank/DDBJ whole genome shotgun (WGS) entry which is preliminary data.</text>
</comment>
<proteinExistence type="predicted"/>
<dbReference type="AlphaFoldDB" id="A0A069QF75"/>
<reference evidence="2 3" key="1">
    <citation type="submission" date="2013-08" db="EMBL/GenBank/DDBJ databases">
        <authorList>
            <person name="Weinstock G."/>
            <person name="Sodergren E."/>
            <person name="Wylie T."/>
            <person name="Fulton L."/>
            <person name="Fulton R."/>
            <person name="Fronick C."/>
            <person name="O'Laughlin M."/>
            <person name="Godfrey J."/>
            <person name="Miner T."/>
            <person name="Herter B."/>
            <person name="Appelbaum E."/>
            <person name="Cordes M."/>
            <person name="Lek S."/>
            <person name="Wollam A."/>
            <person name="Pepin K.H."/>
            <person name="Palsikar V.B."/>
            <person name="Mitreva M."/>
            <person name="Wilson R.K."/>
        </authorList>
    </citation>
    <scope>NUCLEOTIDE SEQUENCE [LARGE SCALE GENOMIC DNA]</scope>
    <source>
        <strain evidence="2 3">ATCC 15930</strain>
    </source>
</reference>
<evidence type="ECO:0000256" key="1">
    <source>
        <dbReference type="SAM" id="SignalP"/>
    </source>
</evidence>
<dbReference type="EMBL" id="JNGW01000114">
    <property type="protein sequence ID" value="KDR51332.1"/>
    <property type="molecule type" value="Genomic_DNA"/>
</dbReference>
<evidence type="ECO:0000313" key="3">
    <source>
        <dbReference type="Proteomes" id="UP000027442"/>
    </source>
</evidence>
<organism evidence="2 3">
    <name type="scientific">Hoylesella loescheii DSM 19665 = JCM 12249 = ATCC 15930</name>
    <dbReference type="NCBI Taxonomy" id="1122985"/>
    <lineage>
        <taxon>Bacteria</taxon>
        <taxon>Pseudomonadati</taxon>
        <taxon>Bacteroidota</taxon>
        <taxon>Bacteroidia</taxon>
        <taxon>Bacteroidales</taxon>
        <taxon>Prevotellaceae</taxon>
        <taxon>Hoylesella</taxon>
    </lineage>
</organism>